<dbReference type="AlphaFoldDB" id="A0A1F5ZM55"/>
<sequence>MSRQKSLPTKLPREFHRFFWDVEASQVNPSKLPYYVVNRLLDKGNLDAARWVLSSFPKETIVETFRKVKDFSPWNGVFWANYLEIPRKEVRCLDPSYLTMRRKLWQY</sequence>
<comment type="caution">
    <text evidence="2">The sequence shown here is derived from an EMBL/GenBank/DDBJ whole genome shotgun (WGS) entry which is preliminary data.</text>
</comment>
<organism evidence="2 3">
    <name type="scientific">Candidatus Gottesmanbacteria bacterium RIFCSPHIGHO2_02_FULL_39_11</name>
    <dbReference type="NCBI Taxonomy" id="1798382"/>
    <lineage>
        <taxon>Bacteria</taxon>
        <taxon>Candidatus Gottesmaniibacteriota</taxon>
    </lineage>
</organism>
<dbReference type="Proteomes" id="UP000176923">
    <property type="component" value="Unassembled WGS sequence"/>
</dbReference>
<accession>A0A1F5ZM55</accession>
<dbReference type="STRING" id="1798382.A3D77_04940"/>
<evidence type="ECO:0000313" key="3">
    <source>
        <dbReference type="Proteomes" id="UP000176923"/>
    </source>
</evidence>
<evidence type="ECO:0000259" key="1">
    <source>
        <dbReference type="Pfam" id="PF21956"/>
    </source>
</evidence>
<dbReference type="EMBL" id="MFJL01000036">
    <property type="protein sequence ID" value="OGG13414.1"/>
    <property type="molecule type" value="Genomic_DNA"/>
</dbReference>
<dbReference type="InterPro" id="IPR053830">
    <property type="entry name" value="DUF6922"/>
</dbReference>
<proteinExistence type="predicted"/>
<feature type="domain" description="DUF6922" evidence="1">
    <location>
        <begin position="16"/>
        <end position="64"/>
    </location>
</feature>
<name>A0A1F5ZM55_9BACT</name>
<evidence type="ECO:0000313" key="2">
    <source>
        <dbReference type="EMBL" id="OGG13414.1"/>
    </source>
</evidence>
<reference evidence="2 3" key="1">
    <citation type="journal article" date="2016" name="Nat. Commun.">
        <title>Thousands of microbial genomes shed light on interconnected biogeochemical processes in an aquifer system.</title>
        <authorList>
            <person name="Anantharaman K."/>
            <person name="Brown C.T."/>
            <person name="Hug L.A."/>
            <person name="Sharon I."/>
            <person name="Castelle C.J."/>
            <person name="Probst A.J."/>
            <person name="Thomas B.C."/>
            <person name="Singh A."/>
            <person name="Wilkins M.J."/>
            <person name="Karaoz U."/>
            <person name="Brodie E.L."/>
            <person name="Williams K.H."/>
            <person name="Hubbard S.S."/>
            <person name="Banfield J.F."/>
        </authorList>
    </citation>
    <scope>NUCLEOTIDE SEQUENCE [LARGE SCALE GENOMIC DNA]</scope>
</reference>
<protein>
    <recommendedName>
        <fullName evidence="1">DUF6922 domain-containing protein</fullName>
    </recommendedName>
</protein>
<gene>
    <name evidence="2" type="ORF">A3D77_04940</name>
</gene>
<dbReference type="Pfam" id="PF21956">
    <property type="entry name" value="DUF6922"/>
    <property type="match status" value="1"/>
</dbReference>